<accession>A0A9D2KC92</accession>
<evidence type="ECO:0000313" key="15">
    <source>
        <dbReference type="EMBL" id="HIZ89602.1"/>
    </source>
</evidence>
<keyword evidence="6 13" id="KW-0963">Cytoplasm</keyword>
<dbReference type="Gene3D" id="3.40.50.300">
    <property type="entry name" value="P-loop containing nucleotide triphosphate hydrolases"/>
    <property type="match status" value="1"/>
</dbReference>
<evidence type="ECO:0000256" key="8">
    <source>
        <dbReference type="ARBA" id="ARBA00022741"/>
    </source>
</evidence>
<evidence type="ECO:0000256" key="10">
    <source>
        <dbReference type="ARBA" id="ARBA00022840"/>
    </source>
</evidence>
<evidence type="ECO:0000256" key="11">
    <source>
        <dbReference type="ARBA" id="ARBA00030128"/>
    </source>
</evidence>
<dbReference type="InterPro" id="IPR008145">
    <property type="entry name" value="GK/Ca_channel_bsu"/>
</dbReference>
<dbReference type="PANTHER" id="PTHR23117">
    <property type="entry name" value="GUANYLATE KINASE-RELATED"/>
    <property type="match status" value="1"/>
</dbReference>
<dbReference type="InterPro" id="IPR027417">
    <property type="entry name" value="P-loop_NTPase"/>
</dbReference>
<comment type="catalytic activity">
    <reaction evidence="12 13">
        <text>GMP + ATP = GDP + ADP</text>
        <dbReference type="Rhea" id="RHEA:20780"/>
        <dbReference type="ChEBI" id="CHEBI:30616"/>
        <dbReference type="ChEBI" id="CHEBI:58115"/>
        <dbReference type="ChEBI" id="CHEBI:58189"/>
        <dbReference type="ChEBI" id="CHEBI:456216"/>
        <dbReference type="EC" id="2.7.4.8"/>
    </reaction>
</comment>
<comment type="caution">
    <text evidence="15">The sequence shown here is derived from an EMBL/GenBank/DDBJ whole genome shotgun (WGS) entry which is preliminary data.</text>
</comment>
<evidence type="ECO:0000256" key="2">
    <source>
        <dbReference type="ARBA" id="ARBA00004496"/>
    </source>
</evidence>
<evidence type="ECO:0000256" key="13">
    <source>
        <dbReference type="HAMAP-Rule" id="MF_00328"/>
    </source>
</evidence>
<keyword evidence="7 13" id="KW-0808">Transferase</keyword>
<sequence length="201" mass="22919">MEKGRLYIISAPSGAGKSTLCSMLINKYPAVRYSISYTTRAPRGNEQNGKEYFFINKAQFENMAANNDFLEWAEVHGNYYGTSKTQIEDALKQGIDIFLDIDPQGAMQLKEKLNGKATFIFIAAPSLQELKSRLEKRGTDKAENIALRLENAKKEVEYFNKYDYLIINDASDDAFKKLETVYLAEKLRTNQYNSASEFMNI</sequence>
<dbReference type="PANTHER" id="PTHR23117:SF13">
    <property type="entry name" value="GUANYLATE KINASE"/>
    <property type="match status" value="1"/>
</dbReference>
<dbReference type="GO" id="GO:0004385">
    <property type="term" value="F:GMP kinase activity"/>
    <property type="evidence" value="ECO:0007669"/>
    <property type="project" value="UniProtKB-UniRule"/>
</dbReference>
<proteinExistence type="inferred from homology"/>
<dbReference type="Proteomes" id="UP000824176">
    <property type="component" value="Unassembled WGS sequence"/>
</dbReference>
<dbReference type="GO" id="GO:0005524">
    <property type="term" value="F:ATP binding"/>
    <property type="evidence" value="ECO:0007669"/>
    <property type="project" value="UniProtKB-UniRule"/>
</dbReference>
<dbReference type="SMART" id="SM00072">
    <property type="entry name" value="GuKc"/>
    <property type="match status" value="1"/>
</dbReference>
<dbReference type="HAMAP" id="MF_00328">
    <property type="entry name" value="Guanylate_kinase"/>
    <property type="match status" value="1"/>
</dbReference>
<protein>
    <recommendedName>
        <fullName evidence="5 13">Guanylate kinase</fullName>
        <ecNumber evidence="4 13">2.7.4.8</ecNumber>
    </recommendedName>
    <alternativeName>
        <fullName evidence="11 13">GMP kinase</fullName>
    </alternativeName>
</protein>
<dbReference type="InterPro" id="IPR008144">
    <property type="entry name" value="Guanylate_kin-like_dom"/>
</dbReference>
<feature type="binding site" evidence="13">
    <location>
        <begin position="11"/>
        <end position="18"/>
    </location>
    <ligand>
        <name>ATP</name>
        <dbReference type="ChEBI" id="CHEBI:30616"/>
    </ligand>
</feature>
<gene>
    <name evidence="13 15" type="primary">gmk</name>
    <name evidence="15" type="ORF">H9804_06630</name>
</gene>
<dbReference type="GO" id="GO:0005829">
    <property type="term" value="C:cytosol"/>
    <property type="evidence" value="ECO:0007669"/>
    <property type="project" value="TreeGrafter"/>
</dbReference>
<organism evidence="15 16">
    <name type="scientific">Candidatus Mucispirillum faecigallinarum</name>
    <dbReference type="NCBI Taxonomy" id="2838699"/>
    <lineage>
        <taxon>Bacteria</taxon>
        <taxon>Pseudomonadati</taxon>
        <taxon>Deferribacterota</taxon>
        <taxon>Deferribacteres</taxon>
        <taxon>Deferribacterales</taxon>
        <taxon>Mucispirillaceae</taxon>
        <taxon>Mucispirillum</taxon>
    </lineage>
</organism>
<dbReference type="NCBIfam" id="TIGR03263">
    <property type="entry name" value="guanyl_kin"/>
    <property type="match status" value="1"/>
</dbReference>
<evidence type="ECO:0000313" key="16">
    <source>
        <dbReference type="Proteomes" id="UP000824176"/>
    </source>
</evidence>
<keyword evidence="10 13" id="KW-0067">ATP-binding</keyword>
<evidence type="ECO:0000256" key="6">
    <source>
        <dbReference type="ARBA" id="ARBA00022490"/>
    </source>
</evidence>
<dbReference type="FunFam" id="3.30.63.10:FF:000005">
    <property type="entry name" value="Guanylate kinase"/>
    <property type="match status" value="1"/>
</dbReference>
<evidence type="ECO:0000256" key="12">
    <source>
        <dbReference type="ARBA" id="ARBA00048594"/>
    </source>
</evidence>
<reference evidence="15" key="2">
    <citation type="submission" date="2021-04" db="EMBL/GenBank/DDBJ databases">
        <authorList>
            <person name="Gilroy R."/>
        </authorList>
    </citation>
    <scope>NUCLEOTIDE SEQUENCE</scope>
    <source>
        <strain evidence="15">ChiW4-1371</strain>
    </source>
</reference>
<dbReference type="CDD" id="cd00071">
    <property type="entry name" value="GMPK"/>
    <property type="match status" value="1"/>
</dbReference>
<evidence type="ECO:0000256" key="5">
    <source>
        <dbReference type="ARBA" id="ARBA00016296"/>
    </source>
</evidence>
<dbReference type="EMBL" id="DXAQ01000104">
    <property type="protein sequence ID" value="HIZ89602.1"/>
    <property type="molecule type" value="Genomic_DNA"/>
</dbReference>
<reference evidence="15" key="1">
    <citation type="journal article" date="2021" name="PeerJ">
        <title>Extensive microbial diversity within the chicken gut microbiome revealed by metagenomics and culture.</title>
        <authorList>
            <person name="Gilroy R."/>
            <person name="Ravi A."/>
            <person name="Getino M."/>
            <person name="Pursley I."/>
            <person name="Horton D.L."/>
            <person name="Alikhan N.F."/>
            <person name="Baker D."/>
            <person name="Gharbi K."/>
            <person name="Hall N."/>
            <person name="Watson M."/>
            <person name="Adriaenssens E.M."/>
            <person name="Foster-Nyarko E."/>
            <person name="Jarju S."/>
            <person name="Secka A."/>
            <person name="Antonio M."/>
            <person name="Oren A."/>
            <person name="Chaudhuri R.R."/>
            <person name="La Ragione R."/>
            <person name="Hildebrand F."/>
            <person name="Pallen M.J."/>
        </authorList>
    </citation>
    <scope>NUCLEOTIDE SEQUENCE</scope>
    <source>
        <strain evidence="15">ChiW4-1371</strain>
    </source>
</reference>
<comment type="subcellular location">
    <subcellularLocation>
        <location evidence="2 13">Cytoplasm</location>
    </subcellularLocation>
</comment>
<dbReference type="SUPFAM" id="SSF52540">
    <property type="entry name" value="P-loop containing nucleoside triphosphate hydrolases"/>
    <property type="match status" value="1"/>
</dbReference>
<comment type="function">
    <text evidence="1 13">Essential for recycling GMP and indirectly, cGMP.</text>
</comment>
<evidence type="ECO:0000256" key="1">
    <source>
        <dbReference type="ARBA" id="ARBA00003531"/>
    </source>
</evidence>
<keyword evidence="8 13" id="KW-0547">Nucleotide-binding</keyword>
<evidence type="ECO:0000259" key="14">
    <source>
        <dbReference type="PROSITE" id="PS50052"/>
    </source>
</evidence>
<dbReference type="AlphaFoldDB" id="A0A9D2KC92"/>
<evidence type="ECO:0000256" key="3">
    <source>
        <dbReference type="ARBA" id="ARBA00005790"/>
    </source>
</evidence>
<dbReference type="InterPro" id="IPR020590">
    <property type="entry name" value="Guanylate_kinase_CS"/>
</dbReference>
<feature type="domain" description="Guanylate kinase-like" evidence="14">
    <location>
        <begin position="4"/>
        <end position="183"/>
    </location>
</feature>
<comment type="similarity">
    <text evidence="3 13">Belongs to the guanylate kinase family.</text>
</comment>
<dbReference type="Pfam" id="PF00625">
    <property type="entry name" value="Guanylate_kin"/>
    <property type="match status" value="1"/>
</dbReference>
<name>A0A9D2KC92_9BACT</name>
<evidence type="ECO:0000256" key="4">
    <source>
        <dbReference type="ARBA" id="ARBA00012961"/>
    </source>
</evidence>
<dbReference type="PROSITE" id="PS50052">
    <property type="entry name" value="GUANYLATE_KINASE_2"/>
    <property type="match status" value="1"/>
</dbReference>
<keyword evidence="9 13" id="KW-0418">Kinase</keyword>
<dbReference type="PROSITE" id="PS00856">
    <property type="entry name" value="GUANYLATE_KINASE_1"/>
    <property type="match status" value="1"/>
</dbReference>
<evidence type="ECO:0000256" key="7">
    <source>
        <dbReference type="ARBA" id="ARBA00022679"/>
    </source>
</evidence>
<dbReference type="EC" id="2.7.4.8" evidence="4 13"/>
<dbReference type="Gene3D" id="3.30.63.10">
    <property type="entry name" value="Guanylate Kinase phosphate binding domain"/>
    <property type="match status" value="1"/>
</dbReference>
<dbReference type="InterPro" id="IPR017665">
    <property type="entry name" value="Guanylate_kinase"/>
</dbReference>
<evidence type="ECO:0000256" key="9">
    <source>
        <dbReference type="ARBA" id="ARBA00022777"/>
    </source>
</evidence>